<feature type="non-terminal residue" evidence="1">
    <location>
        <position position="1"/>
    </location>
</feature>
<sequence length="55" mass="6319">KKILPKKLQQTSQRALTVQKKMAQRSLTVVASKFLGAFWKPLSSIKTSRNKRKSF</sequence>
<evidence type="ECO:0000313" key="2">
    <source>
        <dbReference type="Proteomes" id="UP000793456"/>
    </source>
</evidence>
<name>A0ACD3R5M3_LARCR</name>
<dbReference type="EMBL" id="CM011682">
    <property type="protein sequence ID" value="TMS14728.1"/>
    <property type="molecule type" value="Genomic_DNA"/>
</dbReference>
<keyword evidence="2" id="KW-1185">Reference proteome</keyword>
<proteinExistence type="predicted"/>
<gene>
    <name evidence="1" type="ORF">E3U43_021190</name>
</gene>
<protein>
    <submittedName>
        <fullName evidence="1">Uncharacterized protein</fullName>
    </submittedName>
</protein>
<comment type="caution">
    <text evidence="1">The sequence shown here is derived from an EMBL/GenBank/DDBJ whole genome shotgun (WGS) entry which is preliminary data.</text>
</comment>
<accession>A0ACD3R5M3</accession>
<dbReference type="Proteomes" id="UP000793456">
    <property type="component" value="Chromosome IX"/>
</dbReference>
<organism evidence="1 2">
    <name type="scientific">Larimichthys crocea</name>
    <name type="common">Large yellow croaker</name>
    <name type="synonym">Pseudosciaena crocea</name>
    <dbReference type="NCBI Taxonomy" id="215358"/>
    <lineage>
        <taxon>Eukaryota</taxon>
        <taxon>Metazoa</taxon>
        <taxon>Chordata</taxon>
        <taxon>Craniata</taxon>
        <taxon>Vertebrata</taxon>
        <taxon>Euteleostomi</taxon>
        <taxon>Actinopterygii</taxon>
        <taxon>Neopterygii</taxon>
        <taxon>Teleostei</taxon>
        <taxon>Neoteleostei</taxon>
        <taxon>Acanthomorphata</taxon>
        <taxon>Eupercaria</taxon>
        <taxon>Sciaenidae</taxon>
        <taxon>Larimichthys</taxon>
    </lineage>
</organism>
<feature type="non-terminal residue" evidence="1">
    <location>
        <position position="55"/>
    </location>
</feature>
<reference evidence="1" key="1">
    <citation type="submission" date="2018-11" db="EMBL/GenBank/DDBJ databases">
        <title>The sequence and de novo assembly of Larimichthys crocea genome using PacBio and Hi-C technologies.</title>
        <authorList>
            <person name="Xu P."/>
            <person name="Chen B."/>
            <person name="Zhou Z."/>
            <person name="Ke Q."/>
            <person name="Wu Y."/>
            <person name="Bai H."/>
            <person name="Pu F."/>
        </authorList>
    </citation>
    <scope>NUCLEOTIDE SEQUENCE</scope>
    <source>
        <tissue evidence="1">Muscle</tissue>
    </source>
</reference>
<evidence type="ECO:0000313" key="1">
    <source>
        <dbReference type="EMBL" id="TMS14728.1"/>
    </source>
</evidence>